<evidence type="ECO:0000313" key="2">
    <source>
        <dbReference type="Proteomes" id="UP000078512"/>
    </source>
</evidence>
<gene>
    <name evidence="1" type="ORF">K457DRAFT_1877956</name>
</gene>
<name>A0A197JQX3_9FUNG</name>
<evidence type="ECO:0000313" key="1">
    <source>
        <dbReference type="EMBL" id="OAQ27363.1"/>
    </source>
</evidence>
<dbReference type="Proteomes" id="UP000078512">
    <property type="component" value="Unassembled WGS sequence"/>
</dbReference>
<proteinExistence type="predicted"/>
<reference evidence="1 2" key="1">
    <citation type="submission" date="2016-05" db="EMBL/GenBank/DDBJ databases">
        <title>Genome sequencing reveals origins of a unique bacterial endosymbiosis in the earliest lineages of terrestrial Fungi.</title>
        <authorList>
            <consortium name="DOE Joint Genome Institute"/>
            <person name="Uehling J."/>
            <person name="Gryganskyi A."/>
            <person name="Hameed K."/>
            <person name="Tschaplinski T."/>
            <person name="Misztal P."/>
            <person name="Wu S."/>
            <person name="Desiro A."/>
            <person name="Vande Pol N."/>
            <person name="Du Z.-Y."/>
            <person name="Zienkiewicz A."/>
            <person name="Zienkiewicz K."/>
            <person name="Morin E."/>
            <person name="Tisserant E."/>
            <person name="Splivallo R."/>
            <person name="Hainaut M."/>
            <person name="Henrissat B."/>
            <person name="Ohm R."/>
            <person name="Kuo A."/>
            <person name="Yan J."/>
            <person name="Lipzen A."/>
            <person name="Nolan M."/>
            <person name="Labutti K."/>
            <person name="Barry K."/>
            <person name="Goldstein A."/>
            <person name="Labbe J."/>
            <person name="Schadt C."/>
            <person name="Tuskan G."/>
            <person name="Grigoriev I."/>
            <person name="Martin F."/>
            <person name="Vilgalys R."/>
            <person name="Bonito G."/>
        </authorList>
    </citation>
    <scope>NUCLEOTIDE SEQUENCE [LARGE SCALE GENOMIC DNA]</scope>
    <source>
        <strain evidence="1 2">AG-77</strain>
    </source>
</reference>
<sequence length="209" mass="23973">MDGSLKSLVVAEQQIKLVLQNKASTTVLTLIIWVLESEPAPSQSHISSSPPQQLTTQDLLPSKHSTTAEEPRPGIEETRPGIEEIRTLLVNYNNYITKTKDYDNFQRPNLLKDVRTLLDYYNNCLTKTKDNNDVKESNFPKDVRSPLIYHDNCFNISGQNFYKGVCSQETKGLVRPEVQKRFIPLRCFRHEQLPEPPDRCIGFPLSELR</sequence>
<accession>A0A197JQX3</accession>
<organism evidence="1 2">
    <name type="scientific">Linnemannia elongata AG-77</name>
    <dbReference type="NCBI Taxonomy" id="1314771"/>
    <lineage>
        <taxon>Eukaryota</taxon>
        <taxon>Fungi</taxon>
        <taxon>Fungi incertae sedis</taxon>
        <taxon>Mucoromycota</taxon>
        <taxon>Mortierellomycotina</taxon>
        <taxon>Mortierellomycetes</taxon>
        <taxon>Mortierellales</taxon>
        <taxon>Mortierellaceae</taxon>
        <taxon>Linnemannia</taxon>
    </lineage>
</organism>
<keyword evidence="2" id="KW-1185">Reference proteome</keyword>
<protein>
    <submittedName>
        <fullName evidence="1">Uncharacterized protein</fullName>
    </submittedName>
</protein>
<dbReference type="EMBL" id="KV442058">
    <property type="protein sequence ID" value="OAQ27363.1"/>
    <property type="molecule type" value="Genomic_DNA"/>
</dbReference>
<dbReference type="AlphaFoldDB" id="A0A197JQX3"/>